<dbReference type="Proteomes" id="UP001519288">
    <property type="component" value="Unassembled WGS sequence"/>
</dbReference>
<dbReference type="Pfam" id="PF10673">
    <property type="entry name" value="DUF2487"/>
    <property type="match status" value="1"/>
</dbReference>
<reference evidence="1 2" key="1">
    <citation type="submission" date="2021-03" db="EMBL/GenBank/DDBJ databases">
        <title>Genomic Encyclopedia of Type Strains, Phase IV (KMG-IV): sequencing the most valuable type-strain genomes for metagenomic binning, comparative biology and taxonomic classification.</title>
        <authorList>
            <person name="Goeker M."/>
        </authorList>
    </citation>
    <scope>NUCLEOTIDE SEQUENCE [LARGE SCALE GENOMIC DNA]</scope>
    <source>
        <strain evidence="1 2">DSM 26806</strain>
    </source>
</reference>
<dbReference type="InterPro" id="IPR019615">
    <property type="entry name" value="DUF2487"/>
</dbReference>
<keyword evidence="2" id="KW-1185">Reference proteome</keyword>
<gene>
    <name evidence="1" type="ORF">J2Z69_000579</name>
</gene>
<name>A0ABS4JD09_9BACL</name>
<evidence type="ECO:0000313" key="2">
    <source>
        <dbReference type="Proteomes" id="UP001519288"/>
    </source>
</evidence>
<proteinExistence type="predicted"/>
<comment type="caution">
    <text evidence="1">The sequence shown here is derived from an EMBL/GenBank/DDBJ whole genome shotgun (WGS) entry which is preliminary data.</text>
</comment>
<evidence type="ECO:0000313" key="1">
    <source>
        <dbReference type="EMBL" id="MBP1999560.1"/>
    </source>
</evidence>
<accession>A0ABS4JD09</accession>
<dbReference type="EMBL" id="JAGGLD010000001">
    <property type="protein sequence ID" value="MBP1999560.1"/>
    <property type="molecule type" value="Genomic_DNA"/>
</dbReference>
<protein>
    <recommendedName>
        <fullName evidence="3">DUF2487 family protein</fullName>
    </recommendedName>
</protein>
<organism evidence="1 2">
    <name type="scientific">Paenibacillus shirakamiensis</name>
    <dbReference type="NCBI Taxonomy" id="1265935"/>
    <lineage>
        <taxon>Bacteria</taxon>
        <taxon>Bacillati</taxon>
        <taxon>Bacillota</taxon>
        <taxon>Bacilli</taxon>
        <taxon>Bacillales</taxon>
        <taxon>Paenibacillaceae</taxon>
        <taxon>Paenibacillus</taxon>
    </lineage>
</organism>
<sequence length="145" mass="16691">MKFSEISPEEWEELKPYLDTCLIPVTGLQGTEQPFEVVYALERLRDVMDWIEVPFKGRIVTYPAVQYEVEDIHSYLNKLCHNVKYIGFKYVILVSADVEIDSKLICESDLIVTPAHFMGQADEAPSVSVMREIQALWMRSSSTKL</sequence>
<dbReference type="RefSeq" id="WP_209858967.1">
    <property type="nucleotide sequence ID" value="NZ_JAGGLD010000001.1"/>
</dbReference>
<evidence type="ECO:0008006" key="3">
    <source>
        <dbReference type="Google" id="ProtNLM"/>
    </source>
</evidence>